<gene>
    <name evidence="2" type="ORF">WOLCODRAFT_162171</name>
</gene>
<evidence type="ECO:0000313" key="3">
    <source>
        <dbReference type="Proteomes" id="UP000218811"/>
    </source>
</evidence>
<reference evidence="2 3" key="1">
    <citation type="journal article" date="2012" name="Science">
        <title>The Paleozoic origin of enzymatic lignin decomposition reconstructed from 31 fungal genomes.</title>
        <authorList>
            <person name="Floudas D."/>
            <person name="Binder M."/>
            <person name="Riley R."/>
            <person name="Barry K."/>
            <person name="Blanchette R.A."/>
            <person name="Henrissat B."/>
            <person name="Martinez A.T."/>
            <person name="Otillar R."/>
            <person name="Spatafora J.W."/>
            <person name="Yadav J.S."/>
            <person name="Aerts A."/>
            <person name="Benoit I."/>
            <person name="Boyd A."/>
            <person name="Carlson A."/>
            <person name="Copeland A."/>
            <person name="Coutinho P.M."/>
            <person name="de Vries R.P."/>
            <person name="Ferreira P."/>
            <person name="Findley K."/>
            <person name="Foster B."/>
            <person name="Gaskell J."/>
            <person name="Glotzer D."/>
            <person name="Gorecki P."/>
            <person name="Heitman J."/>
            <person name="Hesse C."/>
            <person name="Hori C."/>
            <person name="Igarashi K."/>
            <person name="Jurgens J.A."/>
            <person name="Kallen N."/>
            <person name="Kersten P."/>
            <person name="Kohler A."/>
            <person name="Kuees U."/>
            <person name="Kumar T.K.A."/>
            <person name="Kuo A."/>
            <person name="LaButti K."/>
            <person name="Larrondo L.F."/>
            <person name="Lindquist E."/>
            <person name="Ling A."/>
            <person name="Lombard V."/>
            <person name="Lucas S."/>
            <person name="Lundell T."/>
            <person name="Martin R."/>
            <person name="McLaughlin D.J."/>
            <person name="Morgenstern I."/>
            <person name="Morin E."/>
            <person name="Murat C."/>
            <person name="Nagy L.G."/>
            <person name="Nolan M."/>
            <person name="Ohm R.A."/>
            <person name="Patyshakuliyeva A."/>
            <person name="Rokas A."/>
            <person name="Ruiz-Duenas F.J."/>
            <person name="Sabat G."/>
            <person name="Salamov A."/>
            <person name="Samejima M."/>
            <person name="Schmutz J."/>
            <person name="Slot J.C."/>
            <person name="St John F."/>
            <person name="Stenlid J."/>
            <person name="Sun H."/>
            <person name="Sun S."/>
            <person name="Syed K."/>
            <person name="Tsang A."/>
            <person name="Wiebenga A."/>
            <person name="Young D."/>
            <person name="Pisabarro A."/>
            <person name="Eastwood D.C."/>
            <person name="Martin F."/>
            <person name="Cullen D."/>
            <person name="Grigoriev I.V."/>
            <person name="Hibbett D.S."/>
        </authorList>
    </citation>
    <scope>NUCLEOTIDE SEQUENCE [LARGE SCALE GENOMIC DNA]</scope>
    <source>
        <strain evidence="2 3">MD-104</strain>
    </source>
</reference>
<sequence>MPATQRTRRQRDPAPSVAPHAPQWPRGDRTTAGAGACCGAGAEHIPCKRLVRVAAVHKHDKCAHQPTDGTNVGRASTAHHPSVCRSPLSPLRRISRQQGSNSQANFLHKRARHAMDVPSANISLLTAVRDALHARGAPPEIATEGVCVCDESKDEDGRASS</sequence>
<organism evidence="2 3">
    <name type="scientific">Wolfiporia cocos (strain MD-104)</name>
    <name type="common">Brown rot fungus</name>
    <dbReference type="NCBI Taxonomy" id="742152"/>
    <lineage>
        <taxon>Eukaryota</taxon>
        <taxon>Fungi</taxon>
        <taxon>Dikarya</taxon>
        <taxon>Basidiomycota</taxon>
        <taxon>Agaricomycotina</taxon>
        <taxon>Agaricomycetes</taxon>
        <taxon>Polyporales</taxon>
        <taxon>Phaeolaceae</taxon>
        <taxon>Wolfiporia</taxon>
    </lineage>
</organism>
<protein>
    <submittedName>
        <fullName evidence="2">Uncharacterized protein</fullName>
    </submittedName>
</protein>
<feature type="region of interest" description="Disordered" evidence="1">
    <location>
        <begin position="1"/>
        <end position="32"/>
    </location>
</feature>
<keyword evidence="3" id="KW-1185">Reference proteome</keyword>
<evidence type="ECO:0000256" key="1">
    <source>
        <dbReference type="SAM" id="MobiDB-lite"/>
    </source>
</evidence>
<name>A0A2H3JDB5_WOLCO</name>
<feature type="region of interest" description="Disordered" evidence="1">
    <location>
        <begin position="63"/>
        <end position="87"/>
    </location>
</feature>
<dbReference type="AlphaFoldDB" id="A0A2H3JDB5"/>
<proteinExistence type="predicted"/>
<dbReference type="Proteomes" id="UP000218811">
    <property type="component" value="Unassembled WGS sequence"/>
</dbReference>
<evidence type="ECO:0000313" key="2">
    <source>
        <dbReference type="EMBL" id="PCH40196.1"/>
    </source>
</evidence>
<dbReference type="EMBL" id="KB468053">
    <property type="protein sequence ID" value="PCH40196.1"/>
    <property type="molecule type" value="Genomic_DNA"/>
</dbReference>
<accession>A0A2H3JDB5</accession>